<dbReference type="Proteomes" id="UP000694382">
    <property type="component" value="Chromosome 8"/>
</dbReference>
<evidence type="ECO:0000313" key="1">
    <source>
        <dbReference type="Ensembl" id="ENSCPVP00000012150.1"/>
    </source>
</evidence>
<protein>
    <submittedName>
        <fullName evidence="1">Uncharacterized protein</fullName>
    </submittedName>
</protein>
<evidence type="ECO:0000313" key="2">
    <source>
        <dbReference type="Proteomes" id="UP000694382"/>
    </source>
</evidence>
<dbReference type="Ensembl" id="ENSCPVT00000012676.2">
    <property type="protein sequence ID" value="ENSCPVP00000012150.1"/>
    <property type="gene ID" value="ENSCPVG00000008873.2"/>
</dbReference>
<accession>A0A8C3MVZ7</accession>
<organism evidence="1 2">
    <name type="scientific">Geospiza parvula</name>
    <name type="common">Small tree-finch</name>
    <name type="synonym">Camarhynchus parvulus</name>
    <dbReference type="NCBI Taxonomy" id="87175"/>
    <lineage>
        <taxon>Eukaryota</taxon>
        <taxon>Metazoa</taxon>
        <taxon>Chordata</taxon>
        <taxon>Craniata</taxon>
        <taxon>Vertebrata</taxon>
        <taxon>Euteleostomi</taxon>
        <taxon>Archelosauria</taxon>
        <taxon>Archosauria</taxon>
        <taxon>Dinosauria</taxon>
        <taxon>Saurischia</taxon>
        <taxon>Theropoda</taxon>
        <taxon>Coelurosauria</taxon>
        <taxon>Aves</taxon>
        <taxon>Neognathae</taxon>
        <taxon>Neoaves</taxon>
        <taxon>Telluraves</taxon>
        <taxon>Australaves</taxon>
        <taxon>Passeriformes</taxon>
        <taxon>Thraupidae</taxon>
        <taxon>Camarhynchus</taxon>
    </lineage>
</organism>
<name>A0A8C3MVZ7_GEOPR</name>
<keyword evidence="2" id="KW-1185">Reference proteome</keyword>
<reference evidence="1" key="3">
    <citation type="submission" date="2025-09" db="UniProtKB">
        <authorList>
            <consortium name="Ensembl"/>
        </authorList>
    </citation>
    <scope>IDENTIFICATION</scope>
</reference>
<dbReference type="AlphaFoldDB" id="A0A8C3MVZ7"/>
<sequence>MHYWKHLAWDVGACTGCTHMCAQAHGYGETYTHICVYGFMCISTCTHTCVHACSRVPIYPYMCKCVPIHAQTHIHRHERCTHT</sequence>
<reference evidence="1" key="1">
    <citation type="submission" date="2020-02" db="EMBL/GenBank/DDBJ databases">
        <authorList>
            <person name="Enbody D E."/>
            <person name="Pettersson E M."/>
        </authorList>
    </citation>
    <scope>NUCLEOTIDE SEQUENCE [LARGE SCALE GENOMIC DNA]</scope>
</reference>
<proteinExistence type="predicted"/>
<reference evidence="1" key="2">
    <citation type="submission" date="2025-08" db="UniProtKB">
        <authorList>
            <consortium name="Ensembl"/>
        </authorList>
    </citation>
    <scope>IDENTIFICATION</scope>
</reference>